<dbReference type="InterPro" id="IPR042070">
    <property type="entry name" value="PucR_C-HTH_sf"/>
</dbReference>
<comment type="similarity">
    <text evidence="1">Belongs to the CdaR family.</text>
</comment>
<dbReference type="Proteomes" id="UP000318578">
    <property type="component" value="Unassembled WGS sequence"/>
</dbReference>
<evidence type="ECO:0008006" key="7">
    <source>
        <dbReference type="Google" id="ProtNLM"/>
    </source>
</evidence>
<name>A0A558AJB3_9PSEU</name>
<dbReference type="AlphaFoldDB" id="A0A558AJB3"/>
<dbReference type="InterPro" id="IPR025736">
    <property type="entry name" value="PucR_C-HTH_dom"/>
</dbReference>
<evidence type="ECO:0000259" key="3">
    <source>
        <dbReference type="Pfam" id="PF13556"/>
    </source>
</evidence>
<feature type="domain" description="PucR C-terminal helix-turn-helix" evidence="3">
    <location>
        <begin position="450"/>
        <end position="508"/>
    </location>
</feature>
<comment type="caution">
    <text evidence="5">The sequence shown here is derived from an EMBL/GenBank/DDBJ whole genome shotgun (WGS) entry which is preliminary data.</text>
</comment>
<evidence type="ECO:0000313" key="5">
    <source>
        <dbReference type="EMBL" id="TVT24291.1"/>
    </source>
</evidence>
<feature type="domain" description="Purine catabolism PurC-like" evidence="2">
    <location>
        <begin position="8"/>
        <end position="125"/>
    </location>
</feature>
<dbReference type="InterPro" id="IPR012914">
    <property type="entry name" value="PucR_dom"/>
</dbReference>
<evidence type="ECO:0000313" key="6">
    <source>
        <dbReference type="Proteomes" id="UP000318578"/>
    </source>
</evidence>
<evidence type="ECO:0000259" key="4">
    <source>
        <dbReference type="Pfam" id="PF17853"/>
    </source>
</evidence>
<dbReference type="Pfam" id="PF17853">
    <property type="entry name" value="GGDEF_2"/>
    <property type="match status" value="1"/>
</dbReference>
<sequence length="520" mass="57201">MPLWLESMLRVPSLHLTLVTGSSRLRERRSVRWVHISELPDPSPWLQGGELLLTTGCVIGQSERMQREFVRRLDETGCVGIGFSMGTGGEPLPGMVDEAKIRNFPLFTIPHEVPLMAITSWVSDYLNQERNQVLTRAMQMHRAVLRSVLHGGGLAGVVKSSAAYLPEFSFLLFDYYGRLVAEHWGGTALPDPAQAFSAISKPLRDQERVSTEVEGAEVTAAVVRVPHEVEAVLLVAGTRGMQEHELLLFEQALTGIGIELTRLRSFRLERRRQVGELLDDVVTAIFDDSVIRLRLARLEIDPGQPYQVLCVHRPEEVSEHALAALIEDSLGTATPMLVGTHDGELYCVVQSESPEPSAAIAKAAEVKGWHGVRVGRSLPRSEVGELLPAMREARLCASAPLTPDVQVRDVTVVGVPGLVAGLHAHPAIGSFVRQVIGPLCEQDRRDGSRLLETVRAYLRHGCRPGAAASDLHIHRHTLSYRLERVHKLTGCDLREGNHFLTFGLALEAYDQGLAQPGQVS</sequence>
<accession>A0A558AJB3</accession>
<dbReference type="InterPro" id="IPR041522">
    <property type="entry name" value="CdaR_GGDEF"/>
</dbReference>
<dbReference type="Gene3D" id="1.10.10.2840">
    <property type="entry name" value="PucR C-terminal helix-turn-helix domain"/>
    <property type="match status" value="1"/>
</dbReference>
<gene>
    <name evidence="5" type="ORF">FNH06_06915</name>
</gene>
<evidence type="ECO:0000256" key="1">
    <source>
        <dbReference type="ARBA" id="ARBA00006754"/>
    </source>
</evidence>
<dbReference type="InterPro" id="IPR051448">
    <property type="entry name" value="CdaR-like_regulators"/>
</dbReference>
<dbReference type="Pfam" id="PF07905">
    <property type="entry name" value="PucR"/>
    <property type="match status" value="1"/>
</dbReference>
<feature type="domain" description="CdaR GGDEF-like" evidence="4">
    <location>
        <begin position="289"/>
        <end position="398"/>
    </location>
</feature>
<evidence type="ECO:0000259" key="2">
    <source>
        <dbReference type="Pfam" id="PF07905"/>
    </source>
</evidence>
<reference evidence="5 6" key="1">
    <citation type="submission" date="2019-07" db="EMBL/GenBank/DDBJ databases">
        <title>New species of Amycolatopsis and Streptomyces.</title>
        <authorList>
            <person name="Duangmal K."/>
            <person name="Teo W.F.A."/>
            <person name="Lipun K."/>
        </authorList>
    </citation>
    <scope>NUCLEOTIDE SEQUENCE [LARGE SCALE GENOMIC DNA]</scope>
    <source>
        <strain evidence="5 6">JCM 30562</strain>
    </source>
</reference>
<proteinExistence type="inferred from homology"/>
<dbReference type="OrthoDB" id="3170447at2"/>
<dbReference type="Pfam" id="PF13556">
    <property type="entry name" value="HTH_30"/>
    <property type="match status" value="1"/>
</dbReference>
<protein>
    <recommendedName>
        <fullName evidence="7">PucR family transcriptional regulator</fullName>
    </recommendedName>
</protein>
<dbReference type="PANTHER" id="PTHR33744:SF1">
    <property type="entry name" value="DNA-BINDING TRANSCRIPTIONAL ACTIVATOR ADER"/>
    <property type="match status" value="1"/>
</dbReference>
<keyword evidence="6" id="KW-1185">Reference proteome</keyword>
<dbReference type="EMBL" id="VJZA01000007">
    <property type="protein sequence ID" value="TVT24291.1"/>
    <property type="molecule type" value="Genomic_DNA"/>
</dbReference>
<dbReference type="PANTHER" id="PTHR33744">
    <property type="entry name" value="CARBOHYDRATE DIACID REGULATOR"/>
    <property type="match status" value="1"/>
</dbReference>
<organism evidence="5 6">
    <name type="scientific">Amycolatopsis acidiphila</name>
    <dbReference type="NCBI Taxonomy" id="715473"/>
    <lineage>
        <taxon>Bacteria</taxon>
        <taxon>Bacillati</taxon>
        <taxon>Actinomycetota</taxon>
        <taxon>Actinomycetes</taxon>
        <taxon>Pseudonocardiales</taxon>
        <taxon>Pseudonocardiaceae</taxon>
        <taxon>Amycolatopsis</taxon>
    </lineage>
</organism>